<dbReference type="FunFam" id="3.20.20.140:FF:000039">
    <property type="entry name" value="Adenine deaminase"/>
    <property type="match status" value="1"/>
</dbReference>
<dbReference type="GO" id="GO:0009117">
    <property type="term" value="P:nucleotide metabolic process"/>
    <property type="evidence" value="ECO:0007669"/>
    <property type="project" value="UniProtKB-KW"/>
</dbReference>
<dbReference type="PANTHER" id="PTHR43114">
    <property type="entry name" value="ADENINE DEAMINASE"/>
    <property type="match status" value="1"/>
</dbReference>
<dbReference type="PANTHER" id="PTHR43114:SF6">
    <property type="entry name" value="ADENINE DEAMINASE"/>
    <property type="match status" value="1"/>
</dbReference>
<dbReference type="NCBIfam" id="NF006850">
    <property type="entry name" value="PRK09358.1-6"/>
    <property type="match status" value="1"/>
</dbReference>
<dbReference type="EMBL" id="JAFLCK010000002">
    <property type="protein sequence ID" value="MBN8659178.1"/>
    <property type="molecule type" value="Genomic_DNA"/>
</dbReference>
<comment type="similarity">
    <text evidence="5">Belongs to the metallo-dependent hydrolases superfamily. Adenosine and AMP deaminases family. Adenine deaminase type 2 subfamily.</text>
</comment>
<evidence type="ECO:0000259" key="6">
    <source>
        <dbReference type="Pfam" id="PF00962"/>
    </source>
</evidence>
<dbReference type="EC" id="3.5.4.2" evidence="5"/>
<reference evidence="7" key="1">
    <citation type="submission" date="2021-02" db="EMBL/GenBank/DDBJ databases">
        <title>Genome-Resolved Metagenomics of a Microbial Community Performing Photosynthetic Biological Nutrient Removal.</title>
        <authorList>
            <person name="Mcdaniel E.A."/>
        </authorList>
    </citation>
    <scope>NUCLEOTIDE SEQUENCE</scope>
    <source>
        <strain evidence="7">UWPOB_OBS1</strain>
    </source>
</reference>
<dbReference type="Pfam" id="PF00962">
    <property type="entry name" value="A_deaminase"/>
    <property type="match status" value="1"/>
</dbReference>
<evidence type="ECO:0000256" key="2">
    <source>
        <dbReference type="ARBA" id="ARBA00022801"/>
    </source>
</evidence>
<feature type="active site" description="Proton donor" evidence="5">
    <location>
        <position position="210"/>
    </location>
</feature>
<evidence type="ECO:0000313" key="7">
    <source>
        <dbReference type="EMBL" id="MBN8659178.1"/>
    </source>
</evidence>
<dbReference type="HAMAP" id="MF_01962">
    <property type="entry name" value="Adenine_deaminase"/>
    <property type="match status" value="1"/>
</dbReference>
<evidence type="ECO:0000256" key="1">
    <source>
        <dbReference type="ARBA" id="ARBA00022723"/>
    </source>
</evidence>
<feature type="binding site" evidence="5">
    <location>
        <position position="288"/>
    </location>
    <ligand>
        <name>Zn(2+)</name>
        <dbReference type="ChEBI" id="CHEBI:29105"/>
        <note>catalytic</note>
    </ligand>
</feature>
<feature type="site" description="Important for catalytic activity" evidence="5">
    <location>
        <position position="231"/>
    </location>
</feature>
<dbReference type="InterPro" id="IPR032466">
    <property type="entry name" value="Metal_Hydrolase"/>
</dbReference>
<comment type="cofactor">
    <cofactor evidence="5">
        <name>Zn(2+)</name>
        <dbReference type="ChEBI" id="CHEBI:29105"/>
    </cofactor>
    <text evidence="5">Binds 1 zinc ion per subunit.</text>
</comment>
<dbReference type="GO" id="GO:0043103">
    <property type="term" value="P:hypoxanthine salvage"/>
    <property type="evidence" value="ECO:0007669"/>
    <property type="project" value="UniProtKB-UniRule"/>
</dbReference>
<dbReference type="AlphaFoldDB" id="A0A8J7PFM8"/>
<dbReference type="GO" id="GO:0005829">
    <property type="term" value="C:cytosol"/>
    <property type="evidence" value="ECO:0007669"/>
    <property type="project" value="TreeGrafter"/>
</dbReference>
<comment type="function">
    <text evidence="5">Catalyzes the hydrolytic deamination of adenine to hypoxanthine. Plays an important role in the purine salvage pathway and in nitrogen catabolism.</text>
</comment>
<dbReference type="Gene3D" id="3.20.20.140">
    <property type="entry name" value="Metal-dependent hydrolases"/>
    <property type="match status" value="1"/>
</dbReference>
<dbReference type="CDD" id="cd01320">
    <property type="entry name" value="ADA"/>
    <property type="match status" value="1"/>
</dbReference>
<organism evidence="7 8">
    <name type="scientific">Candidatus Obscuribacter phosphatis</name>
    <dbReference type="NCBI Taxonomy" id="1906157"/>
    <lineage>
        <taxon>Bacteria</taxon>
        <taxon>Bacillati</taxon>
        <taxon>Candidatus Melainabacteria</taxon>
        <taxon>Candidatus Obscuribacterales</taxon>
        <taxon>Candidatus Obscuribacteraceae</taxon>
        <taxon>Candidatus Obscuribacter</taxon>
    </lineage>
</organism>
<evidence type="ECO:0000256" key="3">
    <source>
        <dbReference type="ARBA" id="ARBA00022833"/>
    </source>
</evidence>
<dbReference type="InterPro" id="IPR028892">
    <property type="entry name" value="ADE"/>
</dbReference>
<dbReference type="SUPFAM" id="SSF51556">
    <property type="entry name" value="Metallo-dependent hydrolases"/>
    <property type="match status" value="1"/>
</dbReference>
<comment type="catalytic activity">
    <reaction evidence="5">
        <text>adenine + H2O + H(+) = hypoxanthine + NH4(+)</text>
        <dbReference type="Rhea" id="RHEA:23688"/>
        <dbReference type="ChEBI" id="CHEBI:15377"/>
        <dbReference type="ChEBI" id="CHEBI:15378"/>
        <dbReference type="ChEBI" id="CHEBI:16708"/>
        <dbReference type="ChEBI" id="CHEBI:17368"/>
        <dbReference type="ChEBI" id="CHEBI:28938"/>
        <dbReference type="EC" id="3.5.4.2"/>
    </reaction>
</comment>
<feature type="binding site" evidence="5">
    <location>
        <position position="289"/>
    </location>
    <ligand>
        <name>substrate</name>
    </ligand>
</feature>
<feature type="binding site" evidence="5">
    <location>
        <position position="29"/>
    </location>
    <ligand>
        <name>Zn(2+)</name>
        <dbReference type="ChEBI" id="CHEBI:29105"/>
        <note>catalytic</note>
    </ligand>
</feature>
<keyword evidence="3 5" id="KW-0862">Zinc</keyword>
<gene>
    <name evidence="7" type="ORF">J0M35_02365</name>
</gene>
<sequence length="340" mass="38081">MTANFETRENLIDTKKDLQRLPKAELHLHIEGTFEPELIFEMAAKNNVKLAYADVEALRRAYDFADLQSFLNVYYAGMSVLKDESDFETLTNAYFARAQQDGIVHAELFFDPQAHAANGIAFDTVIRGLHQAVKTSKEKYGLTSSLILCFLRDLDEDSAMQTLEKALKHRDKFIGVGLDSAEVGNPPSKFARVFARAKAEELRLVAHAGEEGPPEYVKQALDLLKVERIDHGVRSLEDSELTKRLIDSGIPLTVCPLSNVKLKVFANLQEHNLKKMLDLGLNATVNADDPAYFGGYLLENFWQCKEALSLSDQELVRLCRNSINASFMSASEKSLHLANL</sequence>
<keyword evidence="1 5" id="KW-0479">Metal-binding</keyword>
<name>A0A8J7PFM8_9BACT</name>
<dbReference type="GO" id="GO:0008270">
    <property type="term" value="F:zinc ion binding"/>
    <property type="evidence" value="ECO:0007669"/>
    <property type="project" value="UniProtKB-UniRule"/>
</dbReference>
<dbReference type="GO" id="GO:0000034">
    <property type="term" value="F:adenine deaminase activity"/>
    <property type="evidence" value="ECO:0007669"/>
    <property type="project" value="UniProtKB-UniRule"/>
</dbReference>
<evidence type="ECO:0000313" key="8">
    <source>
        <dbReference type="Proteomes" id="UP000664277"/>
    </source>
</evidence>
<accession>A0A8J7PFM8</accession>
<feature type="binding site" evidence="5">
    <location>
        <position position="207"/>
    </location>
    <ligand>
        <name>Zn(2+)</name>
        <dbReference type="ChEBI" id="CHEBI:29105"/>
        <note>catalytic</note>
    </ligand>
</feature>
<dbReference type="InterPro" id="IPR001365">
    <property type="entry name" value="A_deaminase_dom"/>
</dbReference>
<dbReference type="Proteomes" id="UP000664277">
    <property type="component" value="Unassembled WGS sequence"/>
</dbReference>
<proteinExistence type="inferred from homology"/>
<protein>
    <recommendedName>
        <fullName evidence="5">Adenine deaminase</fullName>
        <shortName evidence="5">ADE</shortName>
        <ecNumber evidence="5">3.5.4.2</ecNumber>
    </recommendedName>
    <alternativeName>
        <fullName evidence="5">Adenine aminohydrolase</fullName>
        <shortName evidence="5">AAH</shortName>
    </alternativeName>
</protein>
<keyword evidence="4 5" id="KW-0546">Nucleotide metabolism</keyword>
<dbReference type="NCBIfam" id="TIGR01430">
    <property type="entry name" value="aden_deam"/>
    <property type="match status" value="1"/>
</dbReference>
<dbReference type="GO" id="GO:0006146">
    <property type="term" value="P:adenine catabolic process"/>
    <property type="evidence" value="ECO:0007669"/>
    <property type="project" value="UniProtKB-UniRule"/>
</dbReference>
<dbReference type="InterPro" id="IPR006330">
    <property type="entry name" value="Ado/ade_deaminase"/>
</dbReference>
<feature type="binding site" evidence="5">
    <location>
        <position position="27"/>
    </location>
    <ligand>
        <name>Zn(2+)</name>
        <dbReference type="ChEBI" id="CHEBI:29105"/>
        <note>catalytic</note>
    </ligand>
</feature>
<evidence type="ECO:0000256" key="5">
    <source>
        <dbReference type="HAMAP-Rule" id="MF_01962"/>
    </source>
</evidence>
<feature type="domain" description="Adenosine deaminase" evidence="6">
    <location>
        <begin position="22"/>
        <end position="334"/>
    </location>
</feature>
<comment type="caution">
    <text evidence="7">The sequence shown here is derived from an EMBL/GenBank/DDBJ whole genome shotgun (WGS) entry which is preliminary data.</text>
</comment>
<keyword evidence="2 5" id="KW-0378">Hydrolase</keyword>
<evidence type="ECO:0000256" key="4">
    <source>
        <dbReference type="ARBA" id="ARBA00023080"/>
    </source>
</evidence>